<dbReference type="InterPro" id="IPR006457">
    <property type="entry name" value="S_layer-rel_Mac"/>
</dbReference>
<proteinExistence type="predicted"/>
<feature type="coiled-coil region" evidence="1">
    <location>
        <begin position="621"/>
        <end position="672"/>
    </location>
</feature>
<feature type="domain" description="PGF-CTERM archaeal protein-sorting signal" evidence="4">
    <location>
        <begin position="674"/>
        <end position="695"/>
    </location>
</feature>
<dbReference type="EMBL" id="LNQE01001424">
    <property type="protein sequence ID" value="KUG17731.1"/>
    <property type="molecule type" value="Genomic_DNA"/>
</dbReference>
<keyword evidence="2" id="KW-0472">Membrane</keyword>
<dbReference type="NCBIfam" id="TIGR01567">
    <property type="entry name" value="S_layer_rel_Mac"/>
    <property type="match status" value="2"/>
</dbReference>
<reference evidence="5" key="1">
    <citation type="journal article" date="2015" name="Proc. Natl. Acad. Sci. U.S.A.">
        <title>Networks of energetic and metabolic interactions define dynamics in microbial communities.</title>
        <authorList>
            <person name="Embree M."/>
            <person name="Liu J.K."/>
            <person name="Al-Bassam M.M."/>
            <person name="Zengler K."/>
        </authorList>
    </citation>
    <scope>NUCLEOTIDE SEQUENCE</scope>
</reference>
<evidence type="ECO:0000313" key="5">
    <source>
        <dbReference type="EMBL" id="KUG17731.1"/>
    </source>
</evidence>
<gene>
    <name evidence="5" type="ORF">ASZ90_012574</name>
</gene>
<evidence type="ECO:0000256" key="2">
    <source>
        <dbReference type="SAM" id="Phobius"/>
    </source>
</evidence>
<dbReference type="Pfam" id="PF07752">
    <property type="entry name" value="S-layer"/>
    <property type="match status" value="2"/>
</dbReference>
<dbReference type="InterPro" id="IPR026371">
    <property type="entry name" value="PGF_CTERM"/>
</dbReference>
<evidence type="ECO:0000259" key="4">
    <source>
        <dbReference type="Pfam" id="PF18204"/>
    </source>
</evidence>
<dbReference type="Pfam" id="PF18204">
    <property type="entry name" value="PGF-CTERM"/>
    <property type="match status" value="1"/>
</dbReference>
<evidence type="ECO:0000256" key="1">
    <source>
        <dbReference type="SAM" id="Coils"/>
    </source>
</evidence>
<sequence length="698" mass="77092">MKKLAAITFTSMVLLLATAMAVGAADSVEIRGKVATGTDTWTADDFAGFYYDLDDDIKTEELTATVTEGNKLMEPDGVVYTTKVMADDFDYEAWGSYNVIGFMADKYFAGYIDTPDSVEDVLFEESDDENVLSDEQLLKILMDNDDERTVTSGTPLAMEEGYELSIAAIDIDGNKVYLELSKDGAVVDSKVISPSKDGATMKDKTYYYKKDIGDSKDVVIVAAHFKNAFRGAEQNLATIDGLWQLSDNPRDVSENTEYDKMTIQTVTADSIMMNNEDNDITLSKNKDITLMPGVSIRTADADELRYYLYKEITEPGTYEIRGNVATDTFTWTADNFAGFYYDIDDNIKTEELVATISEGNKLLEPDGVVYTTKVMADDFEYEPWGSYNVIGFMAEKYFAGYIDTPDTTDDVLFEESDDENILSDEQLLQILVDNDDERTVTSGTPLALEEGYELSISAIDIDGNKVYLELSKDGAVVDSKVISPSADNAGMKDKTYYYKKDIGDSKDVVIVAAHFKNAFRGADQNLATVDGLWQLSDAPKDVSENTEYDKMTIQTVTADSITMDIEDNDITLSKNKDISLMPGVSIKTADADELRYYIYKEATIEGEEEVAEEETAVVTPVNDTEKVVEEAKEAVEEANKTVEEAEEVVEEAKEEVAEAEAHAEEAAEATANQTPGFGSIFALTGLLAVAYLVLSRRD</sequence>
<name>A0A0W8FBI3_9ZZZZ</name>
<organism evidence="5">
    <name type="scientific">hydrocarbon metagenome</name>
    <dbReference type="NCBI Taxonomy" id="938273"/>
    <lineage>
        <taxon>unclassified sequences</taxon>
        <taxon>metagenomes</taxon>
        <taxon>ecological metagenomes</taxon>
    </lineage>
</organism>
<evidence type="ECO:0000259" key="3">
    <source>
        <dbReference type="Pfam" id="PF07752"/>
    </source>
</evidence>
<protein>
    <submittedName>
        <fullName evidence="5">Uncharacterized protein</fullName>
    </submittedName>
</protein>
<dbReference type="Gene3D" id="2.60.40.4190">
    <property type="match status" value="2"/>
</dbReference>
<feature type="domain" description="S-layer family duplication" evidence="3">
    <location>
        <begin position="37"/>
        <end position="300"/>
    </location>
</feature>
<dbReference type="Gene3D" id="2.60.98.40">
    <property type="match status" value="2"/>
</dbReference>
<dbReference type="AlphaFoldDB" id="A0A0W8FBI3"/>
<feature type="domain" description="S-layer family duplication" evidence="3">
    <location>
        <begin position="325"/>
        <end position="590"/>
    </location>
</feature>
<comment type="caution">
    <text evidence="5">The sequence shown here is derived from an EMBL/GenBank/DDBJ whole genome shotgun (WGS) entry which is preliminary data.</text>
</comment>
<keyword evidence="2" id="KW-1133">Transmembrane helix</keyword>
<keyword evidence="1" id="KW-0175">Coiled coil</keyword>
<keyword evidence="2" id="KW-0812">Transmembrane</keyword>
<accession>A0A0W8FBI3</accession>
<feature type="transmembrane region" description="Helical" evidence="2">
    <location>
        <begin position="676"/>
        <end position="694"/>
    </location>
</feature>